<evidence type="ECO:0000259" key="6">
    <source>
        <dbReference type="PROSITE" id="PS50111"/>
    </source>
</evidence>
<name>A0A090QL09_9GAMM</name>
<dbReference type="GO" id="GO:0007165">
    <property type="term" value="P:signal transduction"/>
    <property type="evidence" value="ECO:0007669"/>
    <property type="project" value="UniProtKB-KW"/>
</dbReference>
<dbReference type="Pfam" id="PF00015">
    <property type="entry name" value="MCPsignal"/>
    <property type="match status" value="1"/>
</dbReference>
<dbReference type="PROSITE" id="PS50111">
    <property type="entry name" value="CHEMOTAXIS_TRANSDUC_2"/>
    <property type="match status" value="1"/>
</dbReference>
<evidence type="ECO:0000256" key="1">
    <source>
        <dbReference type="ARBA" id="ARBA00004370"/>
    </source>
</evidence>
<dbReference type="GO" id="GO:0016020">
    <property type="term" value="C:membrane"/>
    <property type="evidence" value="ECO:0007669"/>
    <property type="project" value="UniProtKB-SubCell"/>
</dbReference>
<evidence type="ECO:0000256" key="3">
    <source>
        <dbReference type="ARBA" id="ARBA00029447"/>
    </source>
</evidence>
<dbReference type="AlphaFoldDB" id="A0A090QL09"/>
<reference evidence="8 9" key="1">
    <citation type="journal article" date="2014" name="Genome Announc.">
        <title>Draft Genome Sequences of Two Vibrionaceae Species, Vibrio ponticus C121 and Photobacterium aphoticum C119, Isolated as Coral Reef Microbiota.</title>
        <authorList>
            <person name="Al-saari N."/>
            <person name="Meirelles P.M."/>
            <person name="Mino S."/>
            <person name="Suda W."/>
            <person name="Oshima K."/>
            <person name="Hattori M."/>
            <person name="Ohkuma M."/>
            <person name="Thompson F.L."/>
            <person name="Gomez-Gil B."/>
            <person name="Sawabe T."/>
            <person name="Sawabe T."/>
        </authorList>
    </citation>
    <scope>NUCLEOTIDE SEQUENCE [LARGE SCALE GENOMIC DNA]</scope>
    <source>
        <strain evidence="8 9">JCM 19237</strain>
    </source>
</reference>
<proteinExistence type="inferred from homology"/>
<comment type="similarity">
    <text evidence="3">Belongs to the methyl-accepting chemotaxis (MCP) protein family.</text>
</comment>
<feature type="domain" description="Methyl-accepting transducer" evidence="6">
    <location>
        <begin position="365"/>
        <end position="503"/>
    </location>
</feature>
<dbReference type="EMBL" id="BBMN01000001">
    <property type="protein sequence ID" value="GAL02474.1"/>
    <property type="molecule type" value="Genomic_DNA"/>
</dbReference>
<feature type="transmembrane region" description="Helical" evidence="5">
    <location>
        <begin position="287"/>
        <end position="307"/>
    </location>
</feature>
<dbReference type="SMART" id="SM00304">
    <property type="entry name" value="HAMP"/>
    <property type="match status" value="1"/>
</dbReference>
<keyword evidence="5" id="KW-0472">Membrane</keyword>
<dbReference type="GO" id="GO:0006935">
    <property type="term" value="P:chemotaxis"/>
    <property type="evidence" value="ECO:0007669"/>
    <property type="project" value="UniProtKB-ARBA"/>
</dbReference>
<dbReference type="PANTHER" id="PTHR32089">
    <property type="entry name" value="METHYL-ACCEPTING CHEMOTAXIS PROTEIN MCPB"/>
    <property type="match status" value="1"/>
</dbReference>
<comment type="caution">
    <text evidence="8">The sequence shown here is derived from an EMBL/GenBank/DDBJ whole genome shotgun (WGS) entry which is preliminary data.</text>
</comment>
<dbReference type="SMART" id="SM00283">
    <property type="entry name" value="MA"/>
    <property type="match status" value="1"/>
</dbReference>
<feature type="domain" description="HAMP" evidence="7">
    <location>
        <begin position="319"/>
        <end position="360"/>
    </location>
</feature>
<dbReference type="eggNOG" id="COG0840">
    <property type="taxonomic scope" value="Bacteria"/>
</dbReference>
<keyword evidence="5" id="KW-0812">Transmembrane</keyword>
<dbReference type="Proteomes" id="UP000029227">
    <property type="component" value="Unassembled WGS sequence"/>
</dbReference>
<organism evidence="8 9">
    <name type="scientific">Photobacterium aphoticum</name>
    <dbReference type="NCBI Taxonomy" id="754436"/>
    <lineage>
        <taxon>Bacteria</taxon>
        <taxon>Pseudomonadati</taxon>
        <taxon>Pseudomonadota</taxon>
        <taxon>Gammaproteobacteria</taxon>
        <taxon>Vibrionales</taxon>
        <taxon>Vibrionaceae</taxon>
        <taxon>Photobacterium</taxon>
    </lineage>
</organism>
<dbReference type="Pfam" id="PF00672">
    <property type="entry name" value="HAMP"/>
    <property type="match status" value="1"/>
</dbReference>
<evidence type="ECO:0000313" key="8">
    <source>
        <dbReference type="EMBL" id="GAL02474.1"/>
    </source>
</evidence>
<evidence type="ECO:0000256" key="4">
    <source>
        <dbReference type="PROSITE-ProRule" id="PRU00284"/>
    </source>
</evidence>
<keyword evidence="2 4" id="KW-0807">Transducer</keyword>
<keyword evidence="5" id="KW-1133">Transmembrane helix</keyword>
<protein>
    <submittedName>
        <fullName evidence="8">Methyl-accepting chemotaxis protein</fullName>
    </submittedName>
</protein>
<sequence length="540" mass="59303">MFAVSLKNLSFRTSVLLPSLMTGVVVLCLSFWLYTSHSDSERVYAQERVQRVADLEAATAFSQQIWMSRVALATAWSNPRSMALVEKTKTQFADLQRTSDNYKPTTEEGKTLQRLVGDYARQADIMLSFFVTLDDAVKHGISGSGKQFDQYALNIASGNYPPEWVSQGTRAVNHIATVRLNYNGFVAGMRESYLGNALKGIKAAINILEQNRNDNATANVLRVAKRYQEALLMLERDLPAYRQAHTRSLELGQQFNKELEVQLNQLGAQGFEFADELLANNRVSNNVTIIALLSASALAVFLALIIVRSMHAQLQLPIRAAEAIGHKDLSPKPVDDGSNEIGELSRLLETMRLNIHSIVGQIVESSAQLSSASEEVSAISVQSSVSMRTQQDQLNGLVVSMDEMRATSADIAANAENSAHATNGAADSAKEGGNAIQVSVNAIRSVEEEMYVATDTIHKLVEESQRIGSIVDVINSIADQTNLLALNAAIEAARAGEQGRGFAWWPMRCAHWQPVHSNRQGRLVRSLRVCKSKPPPQKRP</sequence>
<dbReference type="SUPFAM" id="SSF58104">
    <property type="entry name" value="Methyl-accepting chemotaxis protein (MCP) signaling domain"/>
    <property type="match status" value="1"/>
</dbReference>
<dbReference type="InterPro" id="IPR004089">
    <property type="entry name" value="MCPsignal_dom"/>
</dbReference>
<dbReference type="Gene3D" id="1.10.287.950">
    <property type="entry name" value="Methyl-accepting chemotaxis protein"/>
    <property type="match status" value="1"/>
</dbReference>
<dbReference type="PROSITE" id="PS50885">
    <property type="entry name" value="HAMP"/>
    <property type="match status" value="1"/>
</dbReference>
<dbReference type="PANTHER" id="PTHR32089:SF120">
    <property type="entry name" value="METHYL-ACCEPTING CHEMOTAXIS PROTEIN TLPQ"/>
    <property type="match status" value="1"/>
</dbReference>
<accession>A0A090QL09</accession>
<evidence type="ECO:0000259" key="7">
    <source>
        <dbReference type="PROSITE" id="PS50885"/>
    </source>
</evidence>
<dbReference type="InterPro" id="IPR003660">
    <property type="entry name" value="HAMP_dom"/>
</dbReference>
<evidence type="ECO:0000256" key="5">
    <source>
        <dbReference type="SAM" id="Phobius"/>
    </source>
</evidence>
<feature type="transmembrane region" description="Helical" evidence="5">
    <location>
        <begin position="15"/>
        <end position="34"/>
    </location>
</feature>
<gene>
    <name evidence="8" type="ORF">JCM19237_5367</name>
</gene>
<dbReference type="STRING" id="754436.JCM19237_5367"/>
<evidence type="ECO:0000256" key="2">
    <source>
        <dbReference type="ARBA" id="ARBA00023224"/>
    </source>
</evidence>
<comment type="subcellular location">
    <subcellularLocation>
        <location evidence="1">Membrane</location>
    </subcellularLocation>
</comment>
<evidence type="ECO:0000313" key="9">
    <source>
        <dbReference type="Proteomes" id="UP000029227"/>
    </source>
</evidence>